<accession>A0A845D913</accession>
<sequence>MSNRIPAASTRQRFADALGRDLTAEEQKEVGVSLFLFRDPGTNSPALGTLQQANAVQEAQDEMKDIPPNRSDPTYEHTLFSDSNGNRPMRDDSG</sequence>
<organism evidence="2 3">
    <name type="scientific">Candidatus Spechtbacteria bacterium SB0662_bin_43</name>
    <dbReference type="NCBI Taxonomy" id="2604897"/>
    <lineage>
        <taxon>Bacteria</taxon>
        <taxon>Candidatus Spechtiibacteriota</taxon>
    </lineage>
</organism>
<dbReference type="AlphaFoldDB" id="A0A845D913"/>
<proteinExistence type="predicted"/>
<dbReference type="EMBL" id="VXOY01000003">
    <property type="protein sequence ID" value="MYE37929.1"/>
    <property type="molecule type" value="Genomic_DNA"/>
</dbReference>
<evidence type="ECO:0000256" key="1">
    <source>
        <dbReference type="SAM" id="MobiDB-lite"/>
    </source>
</evidence>
<feature type="region of interest" description="Disordered" evidence="1">
    <location>
        <begin position="55"/>
        <end position="94"/>
    </location>
</feature>
<evidence type="ECO:0000313" key="2">
    <source>
        <dbReference type="EMBL" id="MYE37929.1"/>
    </source>
</evidence>
<protein>
    <submittedName>
        <fullName evidence="2">Uncharacterized protein</fullName>
    </submittedName>
</protein>
<reference evidence="2 3" key="1">
    <citation type="submission" date="2019-09" db="EMBL/GenBank/DDBJ databases">
        <title>Characterisation of the sponge microbiome using genome-centric metagenomics.</title>
        <authorList>
            <person name="Engelberts J.P."/>
            <person name="Robbins S.J."/>
            <person name="De Goeij J.M."/>
            <person name="Aranda M."/>
            <person name="Bell S.C."/>
            <person name="Webster N.S."/>
        </authorList>
    </citation>
    <scope>NUCLEOTIDE SEQUENCE [LARGE SCALE GENOMIC DNA]</scope>
    <source>
        <strain evidence="2">SB0662_bin_43</strain>
    </source>
</reference>
<comment type="caution">
    <text evidence="2">The sequence shown here is derived from an EMBL/GenBank/DDBJ whole genome shotgun (WGS) entry which is preliminary data.</text>
</comment>
<name>A0A845D913_9BACT</name>
<gene>
    <name evidence="2" type="ORF">F4X82_00185</name>
</gene>
<dbReference type="Proteomes" id="UP000449092">
    <property type="component" value="Unassembled WGS sequence"/>
</dbReference>
<evidence type="ECO:0000313" key="3">
    <source>
        <dbReference type="Proteomes" id="UP000449092"/>
    </source>
</evidence>